<evidence type="ECO:0008006" key="3">
    <source>
        <dbReference type="Google" id="ProtNLM"/>
    </source>
</evidence>
<name>A0ABP9DE72_9BACT</name>
<protein>
    <recommendedName>
        <fullName evidence="3">Outer membrane lipoprotein-sorting protein</fullName>
    </recommendedName>
</protein>
<organism evidence="1 2">
    <name type="scientific">Algivirga pacifica</name>
    <dbReference type="NCBI Taxonomy" id="1162670"/>
    <lineage>
        <taxon>Bacteria</taxon>
        <taxon>Pseudomonadati</taxon>
        <taxon>Bacteroidota</taxon>
        <taxon>Cytophagia</taxon>
        <taxon>Cytophagales</taxon>
        <taxon>Flammeovirgaceae</taxon>
        <taxon>Algivirga</taxon>
    </lineage>
</organism>
<proteinExistence type="predicted"/>
<comment type="caution">
    <text evidence="1">The sequence shown here is derived from an EMBL/GenBank/DDBJ whole genome shotgun (WGS) entry which is preliminary data.</text>
</comment>
<gene>
    <name evidence="1" type="ORF">GCM10023331_19490</name>
</gene>
<evidence type="ECO:0000313" key="1">
    <source>
        <dbReference type="EMBL" id="GAA4834343.1"/>
    </source>
</evidence>
<keyword evidence="2" id="KW-1185">Reference proteome</keyword>
<dbReference type="EMBL" id="BAABJX010000029">
    <property type="protein sequence ID" value="GAA4834343.1"/>
    <property type="molecule type" value="Genomic_DNA"/>
</dbReference>
<sequence>MEGFTGILCSPFTGTKPKDRLVMQIKKYGALCLFIGMISCGEYQYAEHNIPIDEPFTQRAVRQAETLDRRTSQFREEKSYPFYLGGEARFHVQVYYQNRDPLKVVVRIEDGQWKQEEATYYLTNEKVFYIHSHGVLQEDSLESEIYFERKIYYLDGEVGRAVERRGQTPELLKQADYIPFSTAVIKPKYTDWYQYMLYENYLRSVKGKGKFTYKLQGVEESPEGQHFLVLEGEDGVKARFKIMESGTEYRALEQRLQIYEGEKVEVDYIEQEQQGTVEYIFNEISKR</sequence>
<reference evidence="2" key="1">
    <citation type="journal article" date="2019" name="Int. J. Syst. Evol. Microbiol.">
        <title>The Global Catalogue of Microorganisms (GCM) 10K type strain sequencing project: providing services to taxonomists for standard genome sequencing and annotation.</title>
        <authorList>
            <consortium name="The Broad Institute Genomics Platform"/>
            <consortium name="The Broad Institute Genome Sequencing Center for Infectious Disease"/>
            <person name="Wu L."/>
            <person name="Ma J."/>
        </authorList>
    </citation>
    <scope>NUCLEOTIDE SEQUENCE [LARGE SCALE GENOMIC DNA]</scope>
    <source>
        <strain evidence="2">JCM 18326</strain>
    </source>
</reference>
<accession>A0ABP9DE72</accession>
<evidence type="ECO:0000313" key="2">
    <source>
        <dbReference type="Proteomes" id="UP001500298"/>
    </source>
</evidence>
<dbReference type="Proteomes" id="UP001500298">
    <property type="component" value="Unassembled WGS sequence"/>
</dbReference>
<dbReference type="RefSeq" id="WP_345371346.1">
    <property type="nucleotide sequence ID" value="NZ_BAABJX010000029.1"/>
</dbReference>